<dbReference type="InterPro" id="IPR027417">
    <property type="entry name" value="P-loop_NTPase"/>
</dbReference>
<comment type="cofactor">
    <cofactor evidence="1">
        <name>Mg(2+)</name>
        <dbReference type="ChEBI" id="CHEBI:18420"/>
    </cofactor>
</comment>
<dbReference type="GO" id="GO:0009102">
    <property type="term" value="P:biotin biosynthetic process"/>
    <property type="evidence" value="ECO:0007669"/>
    <property type="project" value="UniProtKB-UniRule"/>
</dbReference>
<dbReference type="STRING" id="68239.GCA_000745715_07111"/>
<feature type="binding site" evidence="1">
    <location>
        <begin position="109"/>
        <end position="112"/>
    </location>
    <ligand>
        <name>ATP</name>
        <dbReference type="ChEBI" id="CHEBI:30616"/>
    </ligand>
</feature>
<comment type="similarity">
    <text evidence="1">Belongs to the dethiobiotin synthetase family.</text>
</comment>
<dbReference type="GO" id="GO:0000287">
    <property type="term" value="F:magnesium ion binding"/>
    <property type="evidence" value="ECO:0007669"/>
    <property type="project" value="UniProtKB-UniRule"/>
</dbReference>
<feature type="binding site" evidence="1">
    <location>
        <begin position="12"/>
        <end position="17"/>
    </location>
    <ligand>
        <name>ATP</name>
        <dbReference type="ChEBI" id="CHEBI:30616"/>
    </ligand>
</feature>
<dbReference type="SUPFAM" id="SSF52540">
    <property type="entry name" value="P-loop containing nucleoside triphosphate hydrolases"/>
    <property type="match status" value="1"/>
</dbReference>
<gene>
    <name evidence="1" type="primary">bioD</name>
    <name evidence="2" type="ORF">SAMN02787118_10188</name>
</gene>
<feature type="binding site" evidence="1">
    <location>
        <position position="41"/>
    </location>
    <ligand>
        <name>substrate</name>
    </ligand>
</feature>
<reference evidence="2 3" key="1">
    <citation type="submission" date="2016-10" db="EMBL/GenBank/DDBJ databases">
        <authorList>
            <person name="de Groot N.N."/>
        </authorList>
    </citation>
    <scope>NUCLEOTIDE SEQUENCE [LARGE SCALE GENOMIC DNA]</scope>
    <source>
        <strain evidence="2 3">OK461</strain>
    </source>
</reference>
<keyword evidence="1" id="KW-0067">ATP-binding</keyword>
<dbReference type="OrthoDB" id="9802610at2"/>
<dbReference type="HAMAP" id="MF_00336">
    <property type="entry name" value="BioD"/>
    <property type="match status" value="1"/>
</dbReference>
<dbReference type="AlphaFoldDB" id="A0A1I1YYB9"/>
<feature type="binding site" evidence="1">
    <location>
        <begin position="200"/>
        <end position="202"/>
    </location>
    <ligand>
        <name>ATP</name>
        <dbReference type="ChEBI" id="CHEBI:30616"/>
    </ligand>
</feature>
<feature type="binding site" evidence="1">
    <location>
        <position position="50"/>
    </location>
    <ligand>
        <name>ATP</name>
        <dbReference type="ChEBI" id="CHEBI:30616"/>
    </ligand>
</feature>
<comment type="subunit">
    <text evidence="1">Homodimer.</text>
</comment>
<dbReference type="UniPathway" id="UPA00078">
    <property type="reaction ID" value="UER00161"/>
</dbReference>
<dbReference type="Gene3D" id="3.40.50.300">
    <property type="entry name" value="P-loop containing nucleotide triphosphate hydrolases"/>
    <property type="match status" value="1"/>
</dbReference>
<feature type="binding site" evidence="1">
    <location>
        <position position="16"/>
    </location>
    <ligand>
        <name>Mg(2+)</name>
        <dbReference type="ChEBI" id="CHEBI:18420"/>
    </ligand>
</feature>
<dbReference type="EMBL" id="FONR01000001">
    <property type="protein sequence ID" value="SFE24614.1"/>
    <property type="molecule type" value="Genomic_DNA"/>
</dbReference>
<comment type="caution">
    <text evidence="1">Lacks conserved residue(s) required for the propagation of feature annotation.</text>
</comment>
<dbReference type="PANTHER" id="PTHR43210:SF5">
    <property type="entry name" value="DETHIOBIOTIN SYNTHETASE"/>
    <property type="match status" value="1"/>
</dbReference>
<keyword evidence="1" id="KW-0547">Nucleotide-binding</keyword>
<organism evidence="2 3">
    <name type="scientific">Streptomyces mirabilis</name>
    <dbReference type="NCBI Taxonomy" id="68239"/>
    <lineage>
        <taxon>Bacteria</taxon>
        <taxon>Bacillati</taxon>
        <taxon>Actinomycetota</taxon>
        <taxon>Actinomycetes</taxon>
        <taxon>Kitasatosporales</taxon>
        <taxon>Streptomycetaceae</taxon>
        <taxon>Streptomyces</taxon>
    </lineage>
</organism>
<dbReference type="Proteomes" id="UP000181942">
    <property type="component" value="Unassembled WGS sequence"/>
</dbReference>
<dbReference type="InterPro" id="IPR004472">
    <property type="entry name" value="DTB_synth_BioD"/>
</dbReference>
<feature type="binding site" evidence="1">
    <location>
        <position position="109"/>
    </location>
    <ligand>
        <name>Mg(2+)</name>
        <dbReference type="ChEBI" id="CHEBI:18420"/>
    </ligand>
</feature>
<comment type="catalytic activity">
    <reaction evidence="1">
        <text>(7R,8S)-7,8-diammoniononanoate + CO2 + ATP = (4R,5S)-dethiobiotin + ADP + phosphate + 3 H(+)</text>
        <dbReference type="Rhea" id="RHEA:15805"/>
        <dbReference type="ChEBI" id="CHEBI:15378"/>
        <dbReference type="ChEBI" id="CHEBI:16526"/>
        <dbReference type="ChEBI" id="CHEBI:30616"/>
        <dbReference type="ChEBI" id="CHEBI:43474"/>
        <dbReference type="ChEBI" id="CHEBI:149469"/>
        <dbReference type="ChEBI" id="CHEBI:149473"/>
        <dbReference type="ChEBI" id="CHEBI:456216"/>
        <dbReference type="EC" id="6.3.3.3"/>
    </reaction>
</comment>
<keyword evidence="1" id="KW-0436">Ligase</keyword>
<sequence length="241" mass="24121">MAVLVITGTGTEVGKTVTTAAVAATAVAAGRSVAVLKPAQTGVRPDERGDADEVARLAGAVTTLELARYPEPLAPATAARRASLPPVSPVAVAKAAAGLATEHDLVLVEGAGGLLVRFDDEGGTLADAASLLDAPVLLVASAGLGTLNTTELTARELRRRGLDLAGIVIGSWPDSPDLASRCNLADLPLVAEAPLLGALPAGAGSYDVTAFRADAPSWLAPRLGGSWDTHTFPSTQAAGAP</sequence>
<feature type="binding site" evidence="1">
    <location>
        <begin position="170"/>
        <end position="171"/>
    </location>
    <ligand>
        <name>ATP</name>
        <dbReference type="ChEBI" id="CHEBI:30616"/>
    </ligand>
</feature>
<evidence type="ECO:0000256" key="1">
    <source>
        <dbReference type="HAMAP-Rule" id="MF_00336"/>
    </source>
</evidence>
<name>A0A1I1YYB9_9ACTN</name>
<proteinExistence type="inferred from homology"/>
<keyword evidence="1" id="KW-0963">Cytoplasm</keyword>
<dbReference type="RefSeq" id="WP_075025328.1">
    <property type="nucleotide sequence ID" value="NZ_FONR01000001.1"/>
</dbReference>
<dbReference type="GO" id="GO:0005524">
    <property type="term" value="F:ATP binding"/>
    <property type="evidence" value="ECO:0007669"/>
    <property type="project" value="UniProtKB-UniRule"/>
</dbReference>
<keyword evidence="1" id="KW-0460">Magnesium</keyword>
<feature type="active site" evidence="1">
    <location>
        <position position="37"/>
    </location>
</feature>
<dbReference type="CDD" id="cd03109">
    <property type="entry name" value="DTBS"/>
    <property type="match status" value="1"/>
</dbReference>
<dbReference type="PANTHER" id="PTHR43210">
    <property type="entry name" value="DETHIOBIOTIN SYNTHETASE"/>
    <property type="match status" value="1"/>
</dbReference>
<evidence type="ECO:0000313" key="2">
    <source>
        <dbReference type="EMBL" id="SFE24614.1"/>
    </source>
</evidence>
<dbReference type="PIRSF" id="PIRSF006755">
    <property type="entry name" value="DTB_synth"/>
    <property type="match status" value="1"/>
</dbReference>
<comment type="function">
    <text evidence="1">Catalyzes a mechanistically unusual reaction, the ATP-dependent insertion of CO2 between the N7 and N8 nitrogen atoms of 7,8-diaminopelargonic acid (DAPA, also called 7,8-diammoniononanoate) to form a ureido ring.</text>
</comment>
<dbReference type="Pfam" id="PF13500">
    <property type="entry name" value="AAA_26"/>
    <property type="match status" value="1"/>
</dbReference>
<accession>A0A1I1YYB9</accession>
<keyword evidence="1" id="KW-0093">Biotin biosynthesis</keyword>
<protein>
    <recommendedName>
        <fullName evidence="1">ATP-dependent dethiobiotin synthetase BioD</fullName>
        <ecNumber evidence="1">6.3.3.3</ecNumber>
    </recommendedName>
    <alternativeName>
        <fullName evidence="1">DTB synthetase</fullName>
        <shortName evidence="1">DTBS</shortName>
    </alternativeName>
    <alternativeName>
        <fullName evidence="1">Dethiobiotin synthase</fullName>
    </alternativeName>
</protein>
<dbReference type="NCBIfam" id="TIGR00347">
    <property type="entry name" value="bioD"/>
    <property type="match status" value="1"/>
</dbReference>
<comment type="pathway">
    <text evidence="1">Cofactor biosynthesis; biotin biosynthesis; biotin from 7,8-diaminononanoate: step 1/2.</text>
</comment>
<comment type="subcellular location">
    <subcellularLocation>
        <location evidence="1">Cytoplasm</location>
    </subcellularLocation>
</comment>
<feature type="binding site" evidence="1">
    <location>
        <position position="50"/>
    </location>
    <ligand>
        <name>Mg(2+)</name>
        <dbReference type="ChEBI" id="CHEBI:18420"/>
    </ligand>
</feature>
<dbReference type="GO" id="GO:0004141">
    <property type="term" value="F:dethiobiotin synthase activity"/>
    <property type="evidence" value="ECO:0007669"/>
    <property type="project" value="UniProtKB-UniRule"/>
</dbReference>
<dbReference type="EC" id="6.3.3.3" evidence="1"/>
<evidence type="ECO:0000313" key="3">
    <source>
        <dbReference type="Proteomes" id="UP000181942"/>
    </source>
</evidence>
<dbReference type="GO" id="GO:0005829">
    <property type="term" value="C:cytosol"/>
    <property type="evidence" value="ECO:0007669"/>
    <property type="project" value="TreeGrafter"/>
</dbReference>
<keyword evidence="1" id="KW-0479">Metal-binding</keyword>